<dbReference type="Pfam" id="PF07690">
    <property type="entry name" value="MFS_1"/>
    <property type="match status" value="1"/>
</dbReference>
<dbReference type="AlphaFoldDB" id="A0A323V3F6"/>
<evidence type="ECO:0000313" key="7">
    <source>
        <dbReference type="EMBL" id="MBB3677305.1"/>
    </source>
</evidence>
<evidence type="ECO:0000256" key="5">
    <source>
        <dbReference type="SAM" id="Phobius"/>
    </source>
</evidence>
<evidence type="ECO:0000256" key="1">
    <source>
        <dbReference type="ARBA" id="ARBA00004651"/>
    </source>
</evidence>
<dbReference type="Proteomes" id="UP000247602">
    <property type="component" value="Unassembled WGS sequence"/>
</dbReference>
<dbReference type="OrthoDB" id="4867914at2"/>
<keyword evidence="4 5" id="KW-0472">Membrane</keyword>
<feature type="transmembrane region" description="Helical" evidence="5">
    <location>
        <begin position="338"/>
        <end position="357"/>
    </location>
</feature>
<feature type="transmembrane region" description="Helical" evidence="5">
    <location>
        <begin position="86"/>
        <end position="104"/>
    </location>
</feature>
<dbReference type="SUPFAM" id="SSF103473">
    <property type="entry name" value="MFS general substrate transporter"/>
    <property type="match status" value="1"/>
</dbReference>
<reference evidence="7 10" key="2">
    <citation type="submission" date="2020-08" db="EMBL/GenBank/DDBJ databases">
        <title>Sequencing the genomes of 1000 actinobacteria strains.</title>
        <authorList>
            <person name="Klenk H.-P."/>
        </authorList>
    </citation>
    <scope>NUCLEOTIDE SEQUENCE [LARGE SCALE GENOMIC DNA]</scope>
    <source>
        <strain evidence="7 10">DSM 16678</strain>
    </source>
</reference>
<dbReference type="EMBL" id="JACIBU010000001">
    <property type="protein sequence ID" value="MBB3677305.1"/>
    <property type="molecule type" value="Genomic_DNA"/>
</dbReference>
<feature type="transmembrane region" description="Helical" evidence="5">
    <location>
        <begin position="438"/>
        <end position="456"/>
    </location>
</feature>
<protein>
    <submittedName>
        <fullName evidence="7">MFS family permease</fullName>
    </submittedName>
    <submittedName>
        <fullName evidence="8">MFS transporter</fullName>
    </submittedName>
</protein>
<dbReference type="EMBL" id="QKNV01000387">
    <property type="protein sequence ID" value="PZA19244.1"/>
    <property type="molecule type" value="Genomic_DNA"/>
</dbReference>
<evidence type="ECO:0000256" key="4">
    <source>
        <dbReference type="ARBA" id="ARBA00023136"/>
    </source>
</evidence>
<proteinExistence type="predicted"/>
<comment type="caution">
    <text evidence="8">The sequence shown here is derived from an EMBL/GenBank/DDBJ whole genome shotgun (WGS) entry which is preliminary data.</text>
</comment>
<evidence type="ECO:0000313" key="8">
    <source>
        <dbReference type="EMBL" id="PZA19244.1"/>
    </source>
</evidence>
<dbReference type="Proteomes" id="UP000580718">
    <property type="component" value="Unassembled WGS sequence"/>
</dbReference>
<feature type="transmembrane region" description="Helical" evidence="5">
    <location>
        <begin position="406"/>
        <end position="426"/>
    </location>
</feature>
<evidence type="ECO:0000256" key="3">
    <source>
        <dbReference type="ARBA" id="ARBA00022989"/>
    </source>
</evidence>
<keyword evidence="9" id="KW-1185">Reference proteome</keyword>
<dbReference type="GO" id="GO:0005886">
    <property type="term" value="C:plasma membrane"/>
    <property type="evidence" value="ECO:0007669"/>
    <property type="project" value="UniProtKB-SubCell"/>
</dbReference>
<sequence>MPSAVAAATPVLRATPQQVRTLLMASLATLLVLITFVTPLATAVRTTVALDAGPGAQAWLLSAMSVGLATALLTAGVLADDLGRRRVFTAGLVVLGLGAVLVAVSGSPGVFIAGRLLQGVGGAAVLACALGLIGAAFPPGPARSRAAAVWGASVGAGTGLGGLVTVALDHGQGWRTTYWATAAAAVLLAGVARWTLAESGGRADRRVDLAGIVLLAGGMSALLAGLVQSRGGWGQPSVAVLLVLGVALLAAFVPAELRQTAPMIDLRLFRIPGFLAATVGAFVTGATVVGLSSYVPTVLQRGLGESLLSATLLVLVWSAVSTATALAVRLVPGLDGRVLLAIALAVCAVGLGAYAVLDAGSSGARLLPGLVVLGVGYGAANAALGREAVAHVPPAQAGMGSGANNTARYLGAAVGVTVVVLVAGSGTPVELLAGWDRAALGGAVLTLLGALLVAVIRPARTG</sequence>
<gene>
    <name evidence="8" type="ORF">DMO24_21775</name>
    <name evidence="7" type="ORF">FHX36_003040</name>
</gene>
<dbReference type="Gene3D" id="1.20.1250.20">
    <property type="entry name" value="MFS general substrate transporter like domains"/>
    <property type="match status" value="2"/>
</dbReference>
<dbReference type="PROSITE" id="PS50850">
    <property type="entry name" value="MFS"/>
    <property type="match status" value="1"/>
</dbReference>
<dbReference type="PANTHER" id="PTHR42718:SF49">
    <property type="entry name" value="EXPORT PROTEIN"/>
    <property type="match status" value="1"/>
</dbReference>
<reference evidence="8 9" key="1">
    <citation type="submission" date="2018-06" db="EMBL/GenBank/DDBJ databases">
        <title>Draft genome sequence of Modestobacter versicolor CP153-2.</title>
        <authorList>
            <person name="Gundlapally S.R."/>
        </authorList>
    </citation>
    <scope>NUCLEOTIDE SEQUENCE [LARGE SCALE GENOMIC DNA]</scope>
    <source>
        <strain evidence="8 9">CP153-2</strain>
    </source>
</reference>
<accession>A0A323V3F6</accession>
<keyword evidence="3 5" id="KW-1133">Transmembrane helix</keyword>
<dbReference type="InterPro" id="IPR011701">
    <property type="entry name" value="MFS"/>
</dbReference>
<feature type="transmembrane region" description="Helical" evidence="5">
    <location>
        <begin position="274"/>
        <end position="295"/>
    </location>
</feature>
<dbReference type="InterPro" id="IPR036259">
    <property type="entry name" value="MFS_trans_sf"/>
</dbReference>
<dbReference type="RefSeq" id="WP_110554259.1">
    <property type="nucleotide sequence ID" value="NZ_JACIBU010000001.1"/>
</dbReference>
<dbReference type="GO" id="GO:0022857">
    <property type="term" value="F:transmembrane transporter activity"/>
    <property type="evidence" value="ECO:0007669"/>
    <property type="project" value="InterPro"/>
</dbReference>
<dbReference type="InterPro" id="IPR020846">
    <property type="entry name" value="MFS_dom"/>
</dbReference>
<evidence type="ECO:0000313" key="10">
    <source>
        <dbReference type="Proteomes" id="UP000580718"/>
    </source>
</evidence>
<keyword evidence="2 5" id="KW-0812">Transmembrane</keyword>
<evidence type="ECO:0000259" key="6">
    <source>
        <dbReference type="PROSITE" id="PS50850"/>
    </source>
</evidence>
<name>A0A323V3F6_9ACTN</name>
<feature type="transmembrane region" description="Helical" evidence="5">
    <location>
        <begin position="209"/>
        <end position="227"/>
    </location>
</feature>
<comment type="subcellular location">
    <subcellularLocation>
        <location evidence="1">Cell membrane</location>
        <topology evidence="1">Multi-pass membrane protein</topology>
    </subcellularLocation>
</comment>
<feature type="transmembrane region" description="Helical" evidence="5">
    <location>
        <begin position="22"/>
        <end position="44"/>
    </location>
</feature>
<evidence type="ECO:0000256" key="2">
    <source>
        <dbReference type="ARBA" id="ARBA00022692"/>
    </source>
</evidence>
<organism evidence="8 9">
    <name type="scientific">Modestobacter versicolor</name>
    <dbReference type="NCBI Taxonomy" id="429133"/>
    <lineage>
        <taxon>Bacteria</taxon>
        <taxon>Bacillati</taxon>
        <taxon>Actinomycetota</taxon>
        <taxon>Actinomycetes</taxon>
        <taxon>Geodermatophilales</taxon>
        <taxon>Geodermatophilaceae</taxon>
        <taxon>Modestobacter</taxon>
    </lineage>
</organism>
<feature type="transmembrane region" description="Helical" evidence="5">
    <location>
        <begin position="147"/>
        <end position="166"/>
    </location>
</feature>
<feature type="transmembrane region" description="Helical" evidence="5">
    <location>
        <begin position="363"/>
        <end position="385"/>
    </location>
</feature>
<feature type="transmembrane region" description="Helical" evidence="5">
    <location>
        <begin position="56"/>
        <end position="79"/>
    </location>
</feature>
<feature type="domain" description="Major facilitator superfamily (MFS) profile" evidence="6">
    <location>
        <begin position="18"/>
        <end position="461"/>
    </location>
</feature>
<feature type="transmembrane region" description="Helical" evidence="5">
    <location>
        <begin position="116"/>
        <end position="135"/>
    </location>
</feature>
<feature type="transmembrane region" description="Helical" evidence="5">
    <location>
        <begin position="233"/>
        <end position="253"/>
    </location>
</feature>
<dbReference type="PANTHER" id="PTHR42718">
    <property type="entry name" value="MAJOR FACILITATOR SUPERFAMILY MULTIDRUG TRANSPORTER MFSC"/>
    <property type="match status" value="1"/>
</dbReference>
<feature type="transmembrane region" description="Helical" evidence="5">
    <location>
        <begin position="307"/>
        <end position="331"/>
    </location>
</feature>
<feature type="transmembrane region" description="Helical" evidence="5">
    <location>
        <begin position="178"/>
        <end position="197"/>
    </location>
</feature>
<evidence type="ECO:0000313" key="9">
    <source>
        <dbReference type="Proteomes" id="UP000247602"/>
    </source>
</evidence>